<evidence type="ECO:0000256" key="1">
    <source>
        <dbReference type="SAM" id="Coils"/>
    </source>
</evidence>
<feature type="coiled-coil region" evidence="1">
    <location>
        <begin position="97"/>
        <end position="148"/>
    </location>
</feature>
<dbReference type="EMBL" id="CAJHOF010000017">
    <property type="protein sequence ID" value="CAD7289510.1"/>
    <property type="molecule type" value="Genomic_DNA"/>
</dbReference>
<proteinExistence type="predicted"/>
<feature type="coiled-coil region" evidence="1">
    <location>
        <begin position="211"/>
        <end position="245"/>
    </location>
</feature>
<evidence type="ECO:0000313" key="3">
    <source>
        <dbReference type="EMBL" id="CAD7289510.1"/>
    </source>
</evidence>
<protein>
    <submittedName>
        <fullName evidence="3">Uncharacterized protein</fullName>
    </submittedName>
</protein>
<feature type="region of interest" description="Disordered" evidence="2">
    <location>
        <begin position="281"/>
        <end position="335"/>
    </location>
</feature>
<feature type="compositionally biased region" description="Polar residues" evidence="2">
    <location>
        <begin position="306"/>
        <end position="326"/>
    </location>
</feature>
<evidence type="ECO:0000256" key="2">
    <source>
        <dbReference type="SAM" id="MobiDB-lite"/>
    </source>
</evidence>
<keyword evidence="1" id="KW-0175">Coiled coil</keyword>
<evidence type="ECO:0000313" key="4">
    <source>
        <dbReference type="Proteomes" id="UP000789803"/>
    </source>
</evidence>
<comment type="caution">
    <text evidence="3">The sequence shown here is derived from an EMBL/GenBank/DDBJ whole genome shotgun (WGS) entry which is preliminary data.</text>
</comment>
<name>A0ABM8Q9I9_9BACT</name>
<keyword evidence="4" id="KW-1185">Reference proteome</keyword>
<accession>A0ABM8Q9I9</accession>
<feature type="compositionally biased region" description="Basic and acidic residues" evidence="2">
    <location>
        <begin position="281"/>
        <end position="291"/>
    </location>
</feature>
<dbReference type="RefSeq" id="WP_229933366.1">
    <property type="nucleotide sequence ID" value="NZ_CAJHOF010000017.1"/>
</dbReference>
<sequence length="335" mass="39441">MSSISTIEEYVLAFAKYAKDSDDDSIKQIGESMLLFFEANKNKVDLNTENAFMDLYYQEMIDRTPNENESIVRLLNYQIFLEFTKCYDNLKSNILNEDEATKEFKEQMENIKSLEKTFTSLQDELNQNSNLKNKKEQLELEIKGLESGFLEPEPIKYNDLFDGYELKIQPKEMIDFINNKEQIEFPFNSQDTLKNPSFMKSFYMQTLAMSNNEIQKLINQVKEKNHILEQEINAFKNEKTALLLKLSQTLSENNTLTSIKYNQEEAISESIVSEISEEKQTEVKNEKKEDQSLNYDYDDYSLLDNPIQNQSSSSWQDDMLQAQQDIQTHKQRYRK</sequence>
<reference evidence="3 4" key="1">
    <citation type="submission" date="2020-11" db="EMBL/GenBank/DDBJ databases">
        <authorList>
            <person name="Peeters C."/>
        </authorList>
    </citation>
    <scope>NUCLEOTIDE SEQUENCE [LARGE SCALE GENOMIC DNA]</scope>
    <source>
        <strain evidence="3 4">LMG 7974</strain>
    </source>
</reference>
<gene>
    <name evidence="3" type="ORF">LMG7974_01587</name>
</gene>
<organism evidence="3 4">
    <name type="scientific">Campylobacter majalis</name>
    <dbReference type="NCBI Taxonomy" id="2790656"/>
    <lineage>
        <taxon>Bacteria</taxon>
        <taxon>Pseudomonadati</taxon>
        <taxon>Campylobacterota</taxon>
        <taxon>Epsilonproteobacteria</taxon>
        <taxon>Campylobacterales</taxon>
        <taxon>Campylobacteraceae</taxon>
        <taxon>Campylobacter</taxon>
    </lineage>
</organism>
<dbReference type="Proteomes" id="UP000789803">
    <property type="component" value="Unassembled WGS sequence"/>
</dbReference>